<dbReference type="OrthoDB" id="9815357at2"/>
<evidence type="ECO:0000256" key="3">
    <source>
        <dbReference type="ARBA" id="ARBA00023136"/>
    </source>
</evidence>
<gene>
    <name evidence="8" type="ORF">BKD09_31055</name>
</gene>
<keyword evidence="4" id="KW-0998">Cell outer membrane</keyword>
<dbReference type="SUPFAM" id="SSF56925">
    <property type="entry name" value="OMPA-like"/>
    <property type="match status" value="1"/>
</dbReference>
<feature type="domain" description="Outer membrane protein beta-barrel" evidence="7">
    <location>
        <begin position="23"/>
        <end position="205"/>
    </location>
</feature>
<evidence type="ECO:0000256" key="6">
    <source>
        <dbReference type="SAM" id="SignalP"/>
    </source>
</evidence>
<evidence type="ECO:0000256" key="2">
    <source>
        <dbReference type="ARBA" id="ARBA00022729"/>
    </source>
</evidence>
<dbReference type="InterPro" id="IPR011250">
    <property type="entry name" value="OMP/PagP_B-barrel"/>
</dbReference>
<proteinExistence type="inferred from homology"/>
<evidence type="ECO:0000313" key="8">
    <source>
        <dbReference type="EMBL" id="APG12788.1"/>
    </source>
</evidence>
<dbReference type="Proteomes" id="UP000181962">
    <property type="component" value="Chromosome"/>
</dbReference>
<feature type="signal peptide" evidence="6">
    <location>
        <begin position="1"/>
        <end position="36"/>
    </location>
</feature>
<dbReference type="Pfam" id="PF13505">
    <property type="entry name" value="OMP_b-brl"/>
    <property type="match status" value="1"/>
</dbReference>
<protein>
    <recommendedName>
        <fullName evidence="7">Outer membrane protein beta-barrel domain-containing protein</fullName>
    </recommendedName>
</protein>
<comment type="subcellular location">
    <subcellularLocation>
        <location evidence="1">Cell outer membrane</location>
    </subcellularLocation>
</comment>
<dbReference type="InterPro" id="IPR027385">
    <property type="entry name" value="Beta-barrel_OMP"/>
</dbReference>
<reference evidence="8 9" key="1">
    <citation type="submission" date="2016-11" db="EMBL/GenBank/DDBJ databases">
        <title>Complete Genome Sequence of Bradyrhizobium sp. strain J5, an isolated from soybean nodule in Hokkaido.</title>
        <authorList>
            <person name="Kanehara K."/>
        </authorList>
    </citation>
    <scope>NUCLEOTIDE SEQUENCE [LARGE SCALE GENOMIC DNA]</scope>
    <source>
        <strain evidence="8 9">J5</strain>
    </source>
</reference>
<evidence type="ECO:0000313" key="9">
    <source>
        <dbReference type="Proteomes" id="UP000181962"/>
    </source>
</evidence>
<evidence type="ECO:0000256" key="4">
    <source>
        <dbReference type="ARBA" id="ARBA00023237"/>
    </source>
</evidence>
<dbReference type="AlphaFoldDB" id="A0A1L3FHL4"/>
<keyword evidence="2 6" id="KW-0732">Signal</keyword>
<dbReference type="GO" id="GO:0009279">
    <property type="term" value="C:cell outer membrane"/>
    <property type="evidence" value="ECO:0007669"/>
    <property type="project" value="UniProtKB-SubCell"/>
</dbReference>
<dbReference type="EMBL" id="CP017637">
    <property type="protein sequence ID" value="APG12788.1"/>
    <property type="molecule type" value="Genomic_DNA"/>
</dbReference>
<organism evidence="8 9">
    <name type="scientific">Bradyrhizobium japonicum</name>
    <dbReference type="NCBI Taxonomy" id="375"/>
    <lineage>
        <taxon>Bacteria</taxon>
        <taxon>Pseudomonadati</taxon>
        <taxon>Pseudomonadota</taxon>
        <taxon>Alphaproteobacteria</taxon>
        <taxon>Hyphomicrobiales</taxon>
        <taxon>Nitrobacteraceae</taxon>
        <taxon>Bradyrhizobium</taxon>
    </lineage>
</organism>
<evidence type="ECO:0000259" key="7">
    <source>
        <dbReference type="Pfam" id="PF13505"/>
    </source>
</evidence>
<sequence>MDIDMHTQSERSVTRRIRLTAAVAAMSAIIASPALAGGPPPAPVVSWSGFYAGVHGGWGWGKSEFRDPLNSPANNPFSAYYNGPLAGGQLGYNWQLGNYVLGAEVDGSWSFVKGNTSTSPLLTSSTTNGVGYTALATATGRVGYASGQWLAYAKGGGAYARMELSSRFTPEITNYNRELFGAVGGVGLEVAFLRNVSAKVEYNAIFLPTETLHWVSQDTTSEIKHFVQVVKAGINVRFNGDGGLPR</sequence>
<dbReference type="InterPro" id="IPR051692">
    <property type="entry name" value="OMP-like"/>
</dbReference>
<dbReference type="Gene3D" id="2.40.160.20">
    <property type="match status" value="1"/>
</dbReference>
<name>A0A1L3FHL4_BRAJP</name>
<dbReference type="PANTHER" id="PTHR34001:SF3">
    <property type="entry name" value="BLL7405 PROTEIN"/>
    <property type="match status" value="1"/>
</dbReference>
<dbReference type="PANTHER" id="PTHR34001">
    <property type="entry name" value="BLL7405 PROTEIN"/>
    <property type="match status" value="1"/>
</dbReference>
<feature type="chain" id="PRO_5013086215" description="Outer membrane protein beta-barrel domain-containing protein" evidence="6">
    <location>
        <begin position="37"/>
        <end position="246"/>
    </location>
</feature>
<accession>A0A1L3FHL4</accession>
<evidence type="ECO:0000256" key="1">
    <source>
        <dbReference type="ARBA" id="ARBA00004442"/>
    </source>
</evidence>
<keyword evidence="3" id="KW-0472">Membrane</keyword>
<evidence type="ECO:0000256" key="5">
    <source>
        <dbReference type="ARBA" id="ARBA00038306"/>
    </source>
</evidence>
<comment type="similarity">
    <text evidence="5">Belongs to the Omp25/RopB family.</text>
</comment>